<evidence type="ECO:0000313" key="7">
    <source>
        <dbReference type="Proteomes" id="UP000198584"/>
    </source>
</evidence>
<organism evidence="6 7">
    <name type="scientific">Thalassobacillus cyri</name>
    <dbReference type="NCBI Taxonomy" id="571932"/>
    <lineage>
        <taxon>Bacteria</taxon>
        <taxon>Bacillati</taxon>
        <taxon>Bacillota</taxon>
        <taxon>Bacilli</taxon>
        <taxon>Bacillales</taxon>
        <taxon>Bacillaceae</taxon>
        <taxon>Thalassobacillus</taxon>
    </lineage>
</organism>
<evidence type="ECO:0000256" key="2">
    <source>
        <dbReference type="ARBA" id="ARBA00022692"/>
    </source>
</evidence>
<evidence type="ECO:0000313" key="6">
    <source>
        <dbReference type="EMBL" id="SEB20929.1"/>
    </source>
</evidence>
<keyword evidence="4 5" id="KW-0472">Membrane</keyword>
<feature type="transmembrane region" description="Helical" evidence="5">
    <location>
        <begin position="118"/>
        <end position="139"/>
    </location>
</feature>
<dbReference type="GO" id="GO:0046873">
    <property type="term" value="F:metal ion transmembrane transporter activity"/>
    <property type="evidence" value="ECO:0007669"/>
    <property type="project" value="InterPro"/>
</dbReference>
<name>A0A1H4HGE8_9BACI</name>
<protein>
    <submittedName>
        <fullName evidence="6">ZIP Zinc transporter</fullName>
    </submittedName>
</protein>
<dbReference type="Proteomes" id="UP000198584">
    <property type="component" value="Unassembled WGS sequence"/>
</dbReference>
<keyword evidence="7" id="KW-1185">Reference proteome</keyword>
<gene>
    <name evidence="6" type="ORF">SAMN05421743_1304</name>
</gene>
<accession>A0A1H4HGE8</accession>
<evidence type="ECO:0000256" key="4">
    <source>
        <dbReference type="ARBA" id="ARBA00023136"/>
    </source>
</evidence>
<comment type="subcellular location">
    <subcellularLocation>
        <location evidence="1">Membrane</location>
        <topology evidence="1">Multi-pass membrane protein</topology>
    </subcellularLocation>
</comment>
<dbReference type="GO" id="GO:0016020">
    <property type="term" value="C:membrane"/>
    <property type="evidence" value="ECO:0007669"/>
    <property type="project" value="UniProtKB-SubCell"/>
</dbReference>
<dbReference type="STRING" id="571932.SAMN05421743_1304"/>
<evidence type="ECO:0000256" key="3">
    <source>
        <dbReference type="ARBA" id="ARBA00022989"/>
    </source>
</evidence>
<dbReference type="Pfam" id="PF02535">
    <property type="entry name" value="Zip"/>
    <property type="match status" value="1"/>
</dbReference>
<feature type="transmembrane region" description="Helical" evidence="5">
    <location>
        <begin position="86"/>
        <end position="106"/>
    </location>
</feature>
<dbReference type="InterPro" id="IPR003689">
    <property type="entry name" value="ZIP"/>
</dbReference>
<evidence type="ECO:0000256" key="5">
    <source>
        <dbReference type="SAM" id="Phobius"/>
    </source>
</evidence>
<proteinExistence type="predicted"/>
<feature type="transmembrane region" description="Helical" evidence="5">
    <location>
        <begin position="59"/>
        <end position="79"/>
    </location>
</feature>
<dbReference type="AlphaFoldDB" id="A0A1H4HGE8"/>
<keyword evidence="2 5" id="KW-0812">Transmembrane</keyword>
<feature type="transmembrane region" description="Helical" evidence="5">
    <location>
        <begin position="148"/>
        <end position="167"/>
    </location>
</feature>
<feature type="transmembrane region" description="Helical" evidence="5">
    <location>
        <begin position="21"/>
        <end position="39"/>
    </location>
</feature>
<evidence type="ECO:0000256" key="1">
    <source>
        <dbReference type="ARBA" id="ARBA00004141"/>
    </source>
</evidence>
<reference evidence="6 7" key="1">
    <citation type="submission" date="2016-10" db="EMBL/GenBank/DDBJ databases">
        <authorList>
            <person name="de Groot N.N."/>
        </authorList>
    </citation>
    <scope>NUCLEOTIDE SEQUENCE [LARGE SCALE GENOMIC DNA]</scope>
    <source>
        <strain evidence="6 7">CCM7597</strain>
    </source>
</reference>
<keyword evidence="3 5" id="KW-1133">Transmembrane helix</keyword>
<sequence length="168" mass="19062">MAGIFGMALFNRLLQLNRRKTTFHSFVFLIVAIGVHNIPVGLTMGINTGVDDTGVQSSLYTILFFHLLPEGMALFIPILVLQYRWLMFLCATFCLSLIIWIASWVGLQMPEVYTIRNYSWLMGVAIGTIGYGTIYEILIPAIKRTSKVAALAILSLTFMLTFFYFWLM</sequence>
<dbReference type="EMBL" id="FNQR01000030">
    <property type="protein sequence ID" value="SEB20929.1"/>
    <property type="molecule type" value="Genomic_DNA"/>
</dbReference>